<feature type="chain" id="PRO_5046774344" evidence="1">
    <location>
        <begin position="30"/>
        <end position="76"/>
    </location>
</feature>
<evidence type="ECO:0000313" key="3">
    <source>
        <dbReference type="Proteomes" id="UP001600888"/>
    </source>
</evidence>
<evidence type="ECO:0000313" key="2">
    <source>
        <dbReference type="EMBL" id="KAL2289364.1"/>
    </source>
</evidence>
<keyword evidence="1" id="KW-0732">Signal</keyword>
<gene>
    <name evidence="2" type="ORF">FJTKL_02365</name>
</gene>
<accession>A0ABR4F3U8</accession>
<reference evidence="2 3" key="1">
    <citation type="submission" date="2024-03" db="EMBL/GenBank/DDBJ databases">
        <title>A high-quality draft genome sequence of Diaporthe vaccinii, a causative agent of upright dieback and viscid rot disease in cranberry plants.</title>
        <authorList>
            <person name="Sarrasin M."/>
            <person name="Lang B.F."/>
            <person name="Burger G."/>
        </authorList>
    </citation>
    <scope>NUCLEOTIDE SEQUENCE [LARGE SCALE GENOMIC DNA]</scope>
    <source>
        <strain evidence="2 3">IS7</strain>
    </source>
</reference>
<dbReference type="EMBL" id="JBAWTH010000013">
    <property type="protein sequence ID" value="KAL2289364.1"/>
    <property type="molecule type" value="Genomic_DNA"/>
</dbReference>
<feature type="signal peptide" evidence="1">
    <location>
        <begin position="1"/>
        <end position="29"/>
    </location>
</feature>
<sequence length="76" mass="8538">MNVMIQELSRLSSIALLFHLLVSGSTAHAGDFLFQPKSSTNHVDLNLLLEGLHSLSRRHCRSRVYLYDGLEKLLAC</sequence>
<proteinExistence type="predicted"/>
<evidence type="ECO:0000256" key="1">
    <source>
        <dbReference type="SAM" id="SignalP"/>
    </source>
</evidence>
<keyword evidence="3" id="KW-1185">Reference proteome</keyword>
<protein>
    <submittedName>
        <fullName evidence="2">Uncharacterized protein</fullName>
    </submittedName>
</protein>
<name>A0ABR4F3U8_9PEZI</name>
<organism evidence="2 3">
    <name type="scientific">Diaporthe vaccinii</name>
    <dbReference type="NCBI Taxonomy" id="105482"/>
    <lineage>
        <taxon>Eukaryota</taxon>
        <taxon>Fungi</taxon>
        <taxon>Dikarya</taxon>
        <taxon>Ascomycota</taxon>
        <taxon>Pezizomycotina</taxon>
        <taxon>Sordariomycetes</taxon>
        <taxon>Sordariomycetidae</taxon>
        <taxon>Diaporthales</taxon>
        <taxon>Diaporthaceae</taxon>
        <taxon>Diaporthe</taxon>
        <taxon>Diaporthe eres species complex</taxon>
    </lineage>
</organism>
<dbReference type="Proteomes" id="UP001600888">
    <property type="component" value="Unassembled WGS sequence"/>
</dbReference>
<comment type="caution">
    <text evidence="2">The sequence shown here is derived from an EMBL/GenBank/DDBJ whole genome shotgun (WGS) entry which is preliminary data.</text>
</comment>